<evidence type="ECO:0000313" key="2">
    <source>
        <dbReference type="Proteomes" id="UP000095544"/>
    </source>
</evidence>
<name>A0A174E4C5_9FIRM</name>
<reference evidence="1 2" key="1">
    <citation type="submission" date="2015-09" db="EMBL/GenBank/DDBJ databases">
        <authorList>
            <consortium name="Pathogen Informatics"/>
        </authorList>
    </citation>
    <scope>NUCLEOTIDE SEQUENCE [LARGE SCALE GENOMIC DNA]</scope>
    <source>
        <strain evidence="1 2">2789STDY5834876</strain>
    </source>
</reference>
<dbReference type="AlphaFoldDB" id="A0A174E4C5"/>
<proteinExistence type="predicted"/>
<gene>
    <name evidence="1" type="ORF">ERS852491_01889</name>
</gene>
<dbReference type="STRING" id="39482.ERS852491_01889"/>
<dbReference type="EMBL" id="CYZU01000014">
    <property type="protein sequence ID" value="CUO32762.1"/>
    <property type="molecule type" value="Genomic_DNA"/>
</dbReference>
<dbReference type="OrthoDB" id="2059201at2"/>
<dbReference type="RefSeq" id="WP_050638722.1">
    <property type="nucleotide sequence ID" value="NZ_CABKUE010000004.1"/>
</dbReference>
<protein>
    <recommendedName>
        <fullName evidence="3">TadE-like protein</fullName>
    </recommendedName>
</protein>
<organism evidence="1 2">
    <name type="scientific">Faecalicatena contorta</name>
    <dbReference type="NCBI Taxonomy" id="39482"/>
    <lineage>
        <taxon>Bacteria</taxon>
        <taxon>Bacillati</taxon>
        <taxon>Bacillota</taxon>
        <taxon>Clostridia</taxon>
        <taxon>Lachnospirales</taxon>
        <taxon>Lachnospiraceae</taxon>
        <taxon>Faecalicatena</taxon>
    </lineage>
</organism>
<dbReference type="Proteomes" id="UP000095544">
    <property type="component" value="Unassembled WGS sequence"/>
</dbReference>
<accession>A0A174E4C5</accession>
<evidence type="ECO:0008006" key="3">
    <source>
        <dbReference type="Google" id="ProtNLM"/>
    </source>
</evidence>
<evidence type="ECO:0000313" key="1">
    <source>
        <dbReference type="EMBL" id="CUO32762.1"/>
    </source>
</evidence>
<sequence length="110" mass="12077">MKGAVETMMGMIMIAFMAVLSAAYIMASLNTQSAQNYHSAVVAEVEAGDFTDPVIRSCRQKALENGYTDLLVEPMTSVDSGKFAKVTLTYDYTLPVLNLFLEHQIVGYAR</sequence>